<dbReference type="AlphaFoldDB" id="A0A9K3D9S1"/>
<evidence type="ECO:0000256" key="1">
    <source>
        <dbReference type="SAM" id="MobiDB-lite"/>
    </source>
</evidence>
<feature type="region of interest" description="Disordered" evidence="1">
    <location>
        <begin position="1"/>
        <end position="52"/>
    </location>
</feature>
<comment type="caution">
    <text evidence="2">The sequence shown here is derived from an EMBL/GenBank/DDBJ whole genome shotgun (WGS) entry which is preliminary data.</text>
</comment>
<sequence>IIVSTTGGVLDLTLPRERPRMDDDSMDRSPSDREAAVTPIAELSGARASTFT</sequence>
<evidence type="ECO:0000313" key="2">
    <source>
        <dbReference type="EMBL" id="GIQ91554.1"/>
    </source>
</evidence>
<name>A0A9K3D9S1_9EUKA</name>
<keyword evidence="3" id="KW-1185">Reference proteome</keyword>
<feature type="non-terminal residue" evidence="2">
    <location>
        <position position="52"/>
    </location>
</feature>
<organism evidence="2 3">
    <name type="scientific">Kipferlia bialata</name>
    <dbReference type="NCBI Taxonomy" id="797122"/>
    <lineage>
        <taxon>Eukaryota</taxon>
        <taxon>Metamonada</taxon>
        <taxon>Carpediemonas-like organisms</taxon>
        <taxon>Kipferlia</taxon>
    </lineage>
</organism>
<gene>
    <name evidence="2" type="ORF">KIPB_014868</name>
</gene>
<feature type="non-terminal residue" evidence="2">
    <location>
        <position position="1"/>
    </location>
</feature>
<proteinExistence type="predicted"/>
<dbReference type="EMBL" id="BDIP01007929">
    <property type="protein sequence ID" value="GIQ91554.1"/>
    <property type="molecule type" value="Genomic_DNA"/>
</dbReference>
<feature type="compositionally biased region" description="Basic and acidic residues" evidence="1">
    <location>
        <begin position="14"/>
        <end position="35"/>
    </location>
</feature>
<accession>A0A9K3D9S1</accession>
<dbReference type="Proteomes" id="UP000265618">
    <property type="component" value="Unassembled WGS sequence"/>
</dbReference>
<evidence type="ECO:0000313" key="3">
    <source>
        <dbReference type="Proteomes" id="UP000265618"/>
    </source>
</evidence>
<reference evidence="2 3" key="1">
    <citation type="journal article" date="2018" name="PLoS ONE">
        <title>The draft genome of Kipferlia bialata reveals reductive genome evolution in fornicate parasites.</title>
        <authorList>
            <person name="Tanifuji G."/>
            <person name="Takabayashi S."/>
            <person name="Kume K."/>
            <person name="Takagi M."/>
            <person name="Nakayama T."/>
            <person name="Kamikawa R."/>
            <person name="Inagaki Y."/>
            <person name="Hashimoto T."/>
        </authorList>
    </citation>
    <scope>NUCLEOTIDE SEQUENCE [LARGE SCALE GENOMIC DNA]</scope>
    <source>
        <strain evidence="2">NY0173</strain>
    </source>
</reference>
<protein>
    <submittedName>
        <fullName evidence="2">Uncharacterized protein</fullName>
    </submittedName>
</protein>